<feature type="non-terminal residue" evidence="1">
    <location>
        <position position="1"/>
    </location>
</feature>
<reference evidence="1" key="1">
    <citation type="submission" date="2022-08" db="EMBL/GenBank/DDBJ databases">
        <authorList>
            <person name="Kallberg Y."/>
            <person name="Tangrot J."/>
            <person name="Rosling A."/>
        </authorList>
    </citation>
    <scope>NUCLEOTIDE SEQUENCE</scope>
    <source>
        <strain evidence="1">Wild A</strain>
    </source>
</reference>
<protein>
    <submittedName>
        <fullName evidence="1">14954_t:CDS:1</fullName>
    </submittedName>
</protein>
<dbReference type="Proteomes" id="UP001153678">
    <property type="component" value="Unassembled WGS sequence"/>
</dbReference>
<comment type="caution">
    <text evidence="1">The sequence shown here is derived from an EMBL/GenBank/DDBJ whole genome shotgun (WGS) entry which is preliminary data.</text>
</comment>
<gene>
    <name evidence="1" type="ORF">FWILDA_LOCUS7755</name>
</gene>
<name>A0A9W4SPG3_9GLOM</name>
<proteinExistence type="predicted"/>
<dbReference type="EMBL" id="CAMKVN010001554">
    <property type="protein sequence ID" value="CAI2176782.1"/>
    <property type="molecule type" value="Genomic_DNA"/>
</dbReference>
<sequence length="96" mass="10778">DEKKVSGLLDSPATEKIYNLFQYLNRGTSAIGGSLLLVGRGDFDNQYTQVGGITTLISVYIEFFSSIAKEKLFNVEERKKELDDLKKDTENLCSSY</sequence>
<organism evidence="1 2">
    <name type="scientific">Funneliformis geosporum</name>
    <dbReference type="NCBI Taxonomy" id="1117311"/>
    <lineage>
        <taxon>Eukaryota</taxon>
        <taxon>Fungi</taxon>
        <taxon>Fungi incertae sedis</taxon>
        <taxon>Mucoromycota</taxon>
        <taxon>Glomeromycotina</taxon>
        <taxon>Glomeromycetes</taxon>
        <taxon>Glomerales</taxon>
        <taxon>Glomeraceae</taxon>
        <taxon>Funneliformis</taxon>
    </lineage>
</organism>
<evidence type="ECO:0000313" key="1">
    <source>
        <dbReference type="EMBL" id="CAI2176782.1"/>
    </source>
</evidence>
<keyword evidence="2" id="KW-1185">Reference proteome</keyword>
<dbReference type="AlphaFoldDB" id="A0A9W4SPG3"/>
<evidence type="ECO:0000313" key="2">
    <source>
        <dbReference type="Proteomes" id="UP001153678"/>
    </source>
</evidence>
<accession>A0A9W4SPG3</accession>